<reference evidence="1 2" key="1">
    <citation type="submission" date="2018-06" db="EMBL/GenBank/DDBJ databases">
        <title>The Genome of Cuscuta australis (Dodder) Provides Insight into the Evolution of Plant Parasitism.</title>
        <authorList>
            <person name="Liu H."/>
        </authorList>
    </citation>
    <scope>NUCLEOTIDE SEQUENCE [LARGE SCALE GENOMIC DNA]</scope>
    <source>
        <strain evidence="2">cv. Yunnan</strain>
        <tissue evidence="1">Vines</tissue>
    </source>
</reference>
<organism evidence="1 2">
    <name type="scientific">Cuscuta australis</name>
    <dbReference type="NCBI Taxonomy" id="267555"/>
    <lineage>
        <taxon>Eukaryota</taxon>
        <taxon>Viridiplantae</taxon>
        <taxon>Streptophyta</taxon>
        <taxon>Embryophyta</taxon>
        <taxon>Tracheophyta</taxon>
        <taxon>Spermatophyta</taxon>
        <taxon>Magnoliopsida</taxon>
        <taxon>eudicotyledons</taxon>
        <taxon>Gunneridae</taxon>
        <taxon>Pentapetalae</taxon>
        <taxon>asterids</taxon>
        <taxon>lamiids</taxon>
        <taxon>Solanales</taxon>
        <taxon>Convolvulaceae</taxon>
        <taxon>Cuscuteae</taxon>
        <taxon>Cuscuta</taxon>
        <taxon>Cuscuta subgen. Grammica</taxon>
        <taxon>Cuscuta sect. Cleistogrammica</taxon>
    </lineage>
</organism>
<accession>A0A328DQS3</accession>
<name>A0A328DQS3_9ASTE</name>
<gene>
    <name evidence="1" type="ORF">DM860_017814</name>
</gene>
<dbReference type="AlphaFoldDB" id="A0A328DQS3"/>
<evidence type="ECO:0000313" key="1">
    <source>
        <dbReference type="EMBL" id="RAL48037.1"/>
    </source>
</evidence>
<keyword evidence="2" id="KW-1185">Reference proteome</keyword>
<sequence length="215" mass="23585">MRRHPFVGSFLEGLRPLRPRKFEAITGVHSCQPCSASLWRRDPMKLPSGEASLAADWAQVTWKGAPERVRAPSGLDPVAPRGVVLESGCLGMQPKFGGEFRPRLNTGGCSCFVEPCHRINSSKWAIFVDPKGRGNPDRQRFRRVHRKGIGLKFLNREVAVDGNVSDSGDVGGGPGKSYLFCLTTCPPCKRLRGGRVQRLEEHRTSRGVRCAPGGP</sequence>
<proteinExistence type="predicted"/>
<comment type="caution">
    <text evidence="1">The sequence shown here is derived from an EMBL/GenBank/DDBJ whole genome shotgun (WGS) entry which is preliminary data.</text>
</comment>
<dbReference type="EMBL" id="NQVE01000104">
    <property type="protein sequence ID" value="RAL48037.1"/>
    <property type="molecule type" value="Genomic_DNA"/>
</dbReference>
<evidence type="ECO:0000313" key="2">
    <source>
        <dbReference type="Proteomes" id="UP000249390"/>
    </source>
</evidence>
<protein>
    <submittedName>
        <fullName evidence="1">Uncharacterized protein</fullName>
    </submittedName>
</protein>
<dbReference type="Proteomes" id="UP000249390">
    <property type="component" value="Unassembled WGS sequence"/>
</dbReference>